<comment type="subcellular location">
    <subcellularLocation>
        <location evidence="1">Membrane</location>
        <topology evidence="1">Multi-pass membrane protein</topology>
    </subcellularLocation>
</comment>
<organism evidence="9 10">
    <name type="scientific">Trichechus manatus latirostris</name>
    <name type="common">Florida manatee</name>
    <dbReference type="NCBI Taxonomy" id="127582"/>
    <lineage>
        <taxon>Eukaryota</taxon>
        <taxon>Metazoa</taxon>
        <taxon>Chordata</taxon>
        <taxon>Craniata</taxon>
        <taxon>Vertebrata</taxon>
        <taxon>Euteleostomi</taxon>
        <taxon>Mammalia</taxon>
        <taxon>Eutheria</taxon>
        <taxon>Afrotheria</taxon>
        <taxon>Sirenia</taxon>
        <taxon>Trichechidae</taxon>
        <taxon>Trichechus</taxon>
    </lineage>
</organism>
<dbReference type="PANTHER" id="PTHR23320">
    <property type="entry name" value="MEMBRANE-SPANNING 4-DOMAINS SUBFAMILY A MS4A -RELATED"/>
    <property type="match status" value="1"/>
</dbReference>
<evidence type="ECO:0000256" key="2">
    <source>
        <dbReference type="ARBA" id="ARBA00009565"/>
    </source>
</evidence>
<comment type="similarity">
    <text evidence="2">Belongs to the MS4A family.</text>
</comment>
<dbReference type="InterPro" id="IPR007237">
    <property type="entry name" value="CD20-like"/>
</dbReference>
<evidence type="ECO:0000256" key="4">
    <source>
        <dbReference type="ARBA" id="ARBA00022989"/>
    </source>
</evidence>
<evidence type="ECO:0000256" key="7">
    <source>
        <dbReference type="SAM" id="Phobius"/>
    </source>
</evidence>
<dbReference type="RefSeq" id="XP_004389374.2">
    <property type="nucleotide sequence ID" value="XM_004389317.2"/>
</dbReference>
<dbReference type="CTD" id="728588"/>
<keyword evidence="4 7" id="KW-1133">Transmembrane helix</keyword>
<feature type="transmembrane region" description="Helical" evidence="7">
    <location>
        <begin position="280"/>
        <end position="299"/>
    </location>
</feature>
<evidence type="ECO:0000256" key="5">
    <source>
        <dbReference type="ARBA" id="ARBA00023136"/>
    </source>
</evidence>
<name>A0A2Y9E941_TRIMA</name>
<reference evidence="10" key="1">
    <citation type="submission" date="2025-08" db="UniProtKB">
        <authorList>
            <consortium name="RefSeq"/>
        </authorList>
    </citation>
    <scope>IDENTIFICATION</scope>
</reference>
<feature type="transmembrane region" description="Helical" evidence="7">
    <location>
        <begin position="244"/>
        <end position="268"/>
    </location>
</feature>
<evidence type="ECO:0000313" key="9">
    <source>
        <dbReference type="Proteomes" id="UP000248480"/>
    </source>
</evidence>
<dbReference type="AlphaFoldDB" id="A0A2Y9E941"/>
<keyword evidence="9" id="KW-1185">Reference proteome</keyword>
<feature type="region of interest" description="Disordered" evidence="6">
    <location>
        <begin position="346"/>
        <end position="421"/>
    </location>
</feature>
<feature type="transmembrane region" description="Helical" evidence="7">
    <location>
        <begin position="213"/>
        <end position="232"/>
    </location>
</feature>
<feature type="compositionally biased region" description="Low complexity" evidence="6">
    <location>
        <begin position="346"/>
        <end position="391"/>
    </location>
</feature>
<dbReference type="InParanoid" id="A0A2Y9E941"/>
<dbReference type="GO" id="GO:0005886">
    <property type="term" value="C:plasma membrane"/>
    <property type="evidence" value="ECO:0007669"/>
    <property type="project" value="TreeGrafter"/>
</dbReference>
<dbReference type="GO" id="GO:0007166">
    <property type="term" value="P:cell surface receptor signaling pathway"/>
    <property type="evidence" value="ECO:0007669"/>
    <property type="project" value="TreeGrafter"/>
</dbReference>
<dbReference type="Proteomes" id="UP000248480">
    <property type="component" value="Unplaced"/>
</dbReference>
<proteinExistence type="inferred from homology"/>
<evidence type="ECO:0000313" key="10">
    <source>
        <dbReference type="RefSeq" id="XP_004389374.2"/>
    </source>
</evidence>
<evidence type="ECO:0000256" key="3">
    <source>
        <dbReference type="ARBA" id="ARBA00022692"/>
    </source>
</evidence>
<dbReference type="KEGG" id="tmu:101361571"/>
<protein>
    <submittedName>
        <fullName evidence="10">Membrane-spanning 4-domains subfamily A member 18</fullName>
    </submittedName>
</protein>
<feature type="transmembrane region" description="Helical" evidence="7">
    <location>
        <begin position="181"/>
        <end position="201"/>
    </location>
</feature>
<gene>
    <name evidence="10" type="primary">MS4A18</name>
</gene>
<keyword evidence="8" id="KW-0732">Signal</keyword>
<evidence type="ECO:0000256" key="1">
    <source>
        <dbReference type="ARBA" id="ARBA00004141"/>
    </source>
</evidence>
<evidence type="ECO:0000256" key="6">
    <source>
        <dbReference type="SAM" id="MobiDB-lite"/>
    </source>
</evidence>
<feature type="signal peptide" evidence="8">
    <location>
        <begin position="1"/>
        <end position="25"/>
    </location>
</feature>
<dbReference type="Pfam" id="PF04103">
    <property type="entry name" value="CD20"/>
    <property type="match status" value="1"/>
</dbReference>
<keyword evidence="3 7" id="KW-0812">Transmembrane</keyword>
<dbReference type="GeneID" id="101361571"/>
<accession>A0A2Y9E941</accession>
<dbReference type="FunCoup" id="A0A2Y9E941">
    <property type="interactions" value="2"/>
</dbReference>
<feature type="compositionally biased region" description="Polar residues" evidence="6">
    <location>
        <begin position="392"/>
        <end position="411"/>
    </location>
</feature>
<feature type="chain" id="PRO_5016106157" evidence="8">
    <location>
        <begin position="26"/>
        <end position="421"/>
    </location>
</feature>
<dbReference type="InterPro" id="IPR030417">
    <property type="entry name" value="MS4A"/>
</dbReference>
<sequence>MKMKLSKSGVKWIIHFLHVLQQLYTMTTLKVGARSVPGVTAPDNVHVIQPRYTLASGIHAQPSVVTTYPTSSKVVQCDAERANLQNPLMVHQNPAGVTGAQSQLLVHQYPAGTAGLQISPAVVQNLPRRTDPQTLPQVSHNPPNFIPGPMNTSNQFQWNMSFGSFSTFDPKKFINEEVRTLGAIQILIGLTHIFAGINPLLYQPIFLNGASAYLFWGGLSYVVSGSLSVQASKDPSPCVVNSSVGTNIFSAICSLLGICILLADMIIAPTASMKVYSGSVFPFALLEFCLTCVTSHFGCQANCRNYFANMTIPTIFSANPVNTTNGPYNATTGPYNATTGPVNTTINPVNPTTGPVNTTTSPVNTTTGPVNTTTSPVNTTTSPVNTTTGSVSATSSPANIPTGSAIPTYSYNAPLGVSSVP</sequence>
<dbReference type="PANTHER" id="PTHR23320:SF37">
    <property type="entry name" value="MEMBRANE-SPANNING 4-DOMAINS SUBFAMILY A MEMBER 18"/>
    <property type="match status" value="1"/>
</dbReference>
<evidence type="ECO:0000256" key="8">
    <source>
        <dbReference type="SAM" id="SignalP"/>
    </source>
</evidence>
<keyword evidence="5 7" id="KW-0472">Membrane</keyword>